<evidence type="ECO:0000313" key="9">
    <source>
        <dbReference type="Proteomes" id="UP000188533"/>
    </source>
</evidence>
<organism evidence="8 9">
    <name type="scientific">Lentinula edodes</name>
    <name type="common">Shiitake mushroom</name>
    <name type="synonym">Lentinus edodes</name>
    <dbReference type="NCBI Taxonomy" id="5353"/>
    <lineage>
        <taxon>Eukaryota</taxon>
        <taxon>Fungi</taxon>
        <taxon>Dikarya</taxon>
        <taxon>Basidiomycota</taxon>
        <taxon>Agaricomycotina</taxon>
        <taxon>Agaricomycetes</taxon>
        <taxon>Agaricomycetidae</taxon>
        <taxon>Agaricales</taxon>
        <taxon>Marasmiineae</taxon>
        <taxon>Omphalotaceae</taxon>
        <taxon>Lentinula</taxon>
    </lineage>
</organism>
<gene>
    <name evidence="8" type="ORF">LENED_006674</name>
</gene>
<dbReference type="InterPro" id="IPR005103">
    <property type="entry name" value="AA9_LPMO"/>
</dbReference>
<keyword evidence="6" id="KW-0136">Cellulose degradation</keyword>
<sequence>MASMLRMYNVALQRRPMFTQCCTAAFLFGAGDIIAQQGVEAKGKNHDFARTARLTFYGGALFGPIMTKWYQWLNTIKFSSPTKAVVYRVFLDQAVLTPAAVGFFFGSMSILEGKPKEAIPRIQAAYVPTIIRNWGVFVPTQIINFALIPHHLRFVVVSVVSLFWNTYLSVANARQTKTQSLETVAEFGAENTFNFQNALNILISMLLHGHDEDVVQDGFVDEYKYITKNCLNASRFGVLTLASILAVHKVNAHGQIKGVLANGIYNDGPNIYWDADPVNEQTATRKMYQAAGPSYVLPQDFSDNSKMACEGAAGAPKIINVSAGSDLRVDWVGATSELDGKPGTGNVPAGQNPWVHAMGTMASYIAKCTNDDCTTYDASQGSWVKLAMFGIDKSETISSDLRETMKNKPEEYYPTPGTSGLWGMARFIEASSSWTVTIPKGLANGQYIIRQEVGAIHNPWNAQDDTSGTQLYIGCIQINVINGGNTKLPGGTRAGSLYATNGAFARYNVYEDNGMTFVDPGPVLWPSSYAKREEWRMKKVKRCMKH</sequence>
<feature type="domain" description="Auxiliary Activity family 9 catalytic" evidence="7">
    <location>
        <begin position="253"/>
        <end position="512"/>
    </location>
</feature>
<keyword evidence="6" id="KW-1015">Disulfide bond</keyword>
<dbReference type="GO" id="GO:0030248">
    <property type="term" value="F:cellulose binding"/>
    <property type="evidence" value="ECO:0007669"/>
    <property type="project" value="UniProtKB-UniRule"/>
</dbReference>
<dbReference type="Pfam" id="PF03443">
    <property type="entry name" value="AA9"/>
    <property type="match status" value="1"/>
</dbReference>
<comment type="similarity">
    <text evidence="2">Belongs to the peroxisomal membrane protein PXMP2/4 family.</text>
</comment>
<keyword evidence="6" id="KW-0964">Secreted</keyword>
<dbReference type="GO" id="GO:0005576">
    <property type="term" value="C:extracellular region"/>
    <property type="evidence" value="ECO:0007669"/>
    <property type="project" value="UniProtKB-SubCell"/>
</dbReference>
<name>A0A1Q3ECE1_LENED</name>
<evidence type="ECO:0000256" key="6">
    <source>
        <dbReference type="RuleBase" id="RU368122"/>
    </source>
</evidence>
<evidence type="ECO:0000256" key="1">
    <source>
        <dbReference type="ARBA" id="ARBA00004141"/>
    </source>
</evidence>
<keyword evidence="4" id="KW-1133">Transmembrane helix</keyword>
<protein>
    <recommendedName>
        <fullName evidence="6">AA9 family lytic polysaccharide monooxygenase</fullName>
        <ecNumber evidence="6">1.14.99.56</ecNumber>
    </recommendedName>
    <alternativeName>
        <fullName evidence="6">Endo-beta-1,4-glucanase</fullName>
    </alternativeName>
    <alternativeName>
        <fullName evidence="6">Glycosyl hydrolase 61 family protein</fullName>
    </alternativeName>
</protein>
<dbReference type="GO" id="GO:0005739">
    <property type="term" value="C:mitochondrion"/>
    <property type="evidence" value="ECO:0007669"/>
    <property type="project" value="TreeGrafter"/>
</dbReference>
<keyword evidence="5" id="KW-0472">Membrane</keyword>
<keyword evidence="9" id="KW-1185">Reference proteome</keyword>
<evidence type="ECO:0000259" key="7">
    <source>
        <dbReference type="Pfam" id="PF03443"/>
    </source>
</evidence>
<dbReference type="EMBL" id="BDGU01000213">
    <property type="protein sequence ID" value="GAW04858.1"/>
    <property type="molecule type" value="Genomic_DNA"/>
</dbReference>
<dbReference type="AlphaFoldDB" id="A0A1Q3ECE1"/>
<evidence type="ECO:0000256" key="4">
    <source>
        <dbReference type="ARBA" id="ARBA00022989"/>
    </source>
</evidence>
<reference evidence="8 9" key="2">
    <citation type="submission" date="2017-02" db="EMBL/GenBank/DDBJ databases">
        <title>A genome survey and senescence transcriptome analysis in Lentinula edodes.</title>
        <authorList>
            <person name="Sakamoto Y."/>
            <person name="Nakade K."/>
            <person name="Sato S."/>
            <person name="Yoshida Y."/>
            <person name="Miyazaki K."/>
            <person name="Natsume S."/>
            <person name="Konno N."/>
        </authorList>
    </citation>
    <scope>NUCLEOTIDE SEQUENCE [LARGE SCALE GENOMIC DNA]</scope>
    <source>
        <strain evidence="8 9">NBRC 111202</strain>
    </source>
</reference>
<dbReference type="STRING" id="5353.A0A1Q3ECE1"/>
<evidence type="ECO:0000256" key="3">
    <source>
        <dbReference type="ARBA" id="ARBA00022692"/>
    </source>
</evidence>
<dbReference type="InterPro" id="IPR007248">
    <property type="entry name" value="Mpv17_PMP22"/>
</dbReference>
<dbReference type="Gene3D" id="2.70.50.70">
    <property type="match status" value="1"/>
</dbReference>
<dbReference type="Proteomes" id="UP000188533">
    <property type="component" value="Unassembled WGS sequence"/>
</dbReference>
<keyword evidence="8" id="KW-0378">Hydrolase</keyword>
<dbReference type="GO" id="GO:0016020">
    <property type="term" value="C:membrane"/>
    <property type="evidence" value="ECO:0007669"/>
    <property type="project" value="UniProtKB-SubCell"/>
</dbReference>
<comment type="domain">
    <text evidence="6">Has a modular structure: an endo-beta-1,4-glucanase catalytic module at the N-terminus, a linker rich in serines and threonines, and a C-terminal carbohydrate-binding module (CBM).</text>
</comment>
<dbReference type="GO" id="GO:0030245">
    <property type="term" value="P:cellulose catabolic process"/>
    <property type="evidence" value="ECO:0007669"/>
    <property type="project" value="UniProtKB-UniRule"/>
</dbReference>
<keyword evidence="3" id="KW-0812">Transmembrane</keyword>
<dbReference type="PANTHER" id="PTHR11266:SF17">
    <property type="entry name" value="PROTEIN MPV17"/>
    <property type="match status" value="1"/>
</dbReference>
<comment type="subcellular location">
    <subcellularLocation>
        <location evidence="1">Membrane</location>
        <topology evidence="1">Multi-pass membrane protein</topology>
    </subcellularLocation>
    <subcellularLocation>
        <location evidence="6">Secreted</location>
    </subcellularLocation>
</comment>
<comment type="function">
    <text evidence="6">Lytic polysaccharide monooxygenase (LMPO) that depolymerizes crystalline and amorphous polysaccharides via the oxidation of scissile alpha- or beta-(1-4)-glycosidic bonds, yielding C1 and/or C4 oxidation products. Catalysis by LPMOs requires the reduction of the active-site copper from Cu(II) to Cu(I) by a reducing agent and H(2)O(2) or O(2) as a cosubstrate.</text>
</comment>
<proteinExistence type="inferred from homology"/>
<evidence type="ECO:0000256" key="2">
    <source>
        <dbReference type="ARBA" id="ARBA00006824"/>
    </source>
</evidence>
<dbReference type="PANTHER" id="PTHR11266">
    <property type="entry name" value="PEROXISOMAL MEMBRANE PROTEIN 2, PXMP2 MPV17"/>
    <property type="match status" value="1"/>
</dbReference>
<keyword evidence="6" id="KW-0624">Polysaccharide degradation</keyword>
<comment type="caution">
    <text evidence="8">The sequence shown here is derived from an EMBL/GenBank/DDBJ whole genome shotgun (WGS) entry which is preliminary data.</text>
</comment>
<dbReference type="GO" id="GO:0008810">
    <property type="term" value="F:cellulase activity"/>
    <property type="evidence" value="ECO:0007669"/>
    <property type="project" value="UniProtKB-UniRule"/>
</dbReference>
<evidence type="ECO:0000256" key="5">
    <source>
        <dbReference type="ARBA" id="ARBA00023136"/>
    </source>
</evidence>
<evidence type="ECO:0000313" key="8">
    <source>
        <dbReference type="EMBL" id="GAW04858.1"/>
    </source>
</evidence>
<comment type="catalytic activity">
    <reaction evidence="6">
        <text>[(1-&gt;4)-beta-D-glucosyl]n+m + reduced acceptor + O2 = 4-dehydro-beta-D-glucosyl-[(1-&gt;4)-beta-D-glucosyl]n-1 + [(1-&gt;4)-beta-D-glucosyl]m + acceptor + H2O.</text>
        <dbReference type="EC" id="1.14.99.56"/>
    </reaction>
</comment>
<dbReference type="EC" id="1.14.99.56" evidence="6"/>
<accession>A0A1Q3ECE1</accession>
<reference evidence="8 9" key="1">
    <citation type="submission" date="2016-08" db="EMBL/GenBank/DDBJ databases">
        <authorList>
            <consortium name="Lentinula edodes genome sequencing consortium"/>
            <person name="Sakamoto Y."/>
            <person name="Nakade K."/>
            <person name="Sato S."/>
            <person name="Yoshida Y."/>
            <person name="Miyazaki K."/>
            <person name="Natsume S."/>
            <person name="Konno N."/>
        </authorList>
    </citation>
    <scope>NUCLEOTIDE SEQUENCE [LARGE SCALE GENOMIC DNA]</scope>
    <source>
        <strain evidence="8 9">NBRC 111202</strain>
    </source>
</reference>
<dbReference type="Pfam" id="PF04117">
    <property type="entry name" value="Mpv17_PMP22"/>
    <property type="match status" value="1"/>
</dbReference>
<keyword evidence="6" id="KW-0119">Carbohydrate metabolism</keyword>